<protein>
    <submittedName>
        <fullName evidence="2">Xre family DNA-binding protein</fullName>
    </submittedName>
</protein>
<dbReference type="AlphaFoldDB" id="A0A0R1TTC1"/>
<dbReference type="InterPro" id="IPR015927">
    <property type="entry name" value="Peptidase_S24_S26A/B/C"/>
</dbReference>
<dbReference type="InterPro" id="IPR036286">
    <property type="entry name" value="LexA/Signal_pep-like_sf"/>
</dbReference>
<dbReference type="RefSeq" id="WP_023858663.1">
    <property type="nucleotide sequence ID" value="NZ_AZFH01000007.1"/>
</dbReference>
<dbReference type="InterPro" id="IPR010982">
    <property type="entry name" value="Lambda_DNA-bd_dom_sf"/>
</dbReference>
<dbReference type="OrthoDB" id="2475196at2"/>
<feature type="domain" description="HTH cro/C1-type" evidence="1">
    <location>
        <begin position="11"/>
        <end position="65"/>
    </location>
</feature>
<keyword evidence="2" id="KW-0238">DNA-binding</keyword>
<dbReference type="SMART" id="SM00530">
    <property type="entry name" value="HTH_XRE"/>
    <property type="match status" value="1"/>
</dbReference>
<sequence>MRSSDQVIDLIIDIAKQKHISITELSKRVGMAKSGVSRYFNKTRKFPLSRTAAFADALGVRPDYLINDDEVDLGPVTDFVKVPVIGKIACGSPITAQENIESYIEVPRDAAHRNVIYLEAKGHSMEPTIPDGSLVLINLQPTVENGEIAAVLMNDQEDATLKKVKKQGNSLVLYPLNPDYDVIVPEKDDNVRILGKAVQVTLNL</sequence>
<dbReference type="SUPFAM" id="SSF51306">
    <property type="entry name" value="LexA/Signal peptidase"/>
    <property type="match status" value="1"/>
</dbReference>
<evidence type="ECO:0000259" key="1">
    <source>
        <dbReference type="PROSITE" id="PS50943"/>
    </source>
</evidence>
<dbReference type="CDD" id="cd00093">
    <property type="entry name" value="HTH_XRE"/>
    <property type="match status" value="1"/>
</dbReference>
<organism evidence="2 3">
    <name type="scientific">Ligilactobacillus equi DSM 15833 = JCM 10991</name>
    <dbReference type="NCBI Taxonomy" id="1423740"/>
    <lineage>
        <taxon>Bacteria</taxon>
        <taxon>Bacillati</taxon>
        <taxon>Bacillota</taxon>
        <taxon>Bacilli</taxon>
        <taxon>Lactobacillales</taxon>
        <taxon>Lactobacillaceae</taxon>
        <taxon>Ligilactobacillus</taxon>
    </lineage>
</organism>
<dbReference type="PATRIC" id="fig|1423740.3.peg.3"/>
<gene>
    <name evidence="2" type="ORF">FC36_GL000003</name>
</gene>
<reference evidence="2 3" key="1">
    <citation type="journal article" date="2015" name="Genome Announc.">
        <title>Expanding the biotechnology potential of lactobacilli through comparative genomics of 213 strains and associated genera.</title>
        <authorList>
            <person name="Sun Z."/>
            <person name="Harris H.M."/>
            <person name="McCann A."/>
            <person name="Guo C."/>
            <person name="Argimon S."/>
            <person name="Zhang W."/>
            <person name="Yang X."/>
            <person name="Jeffery I.B."/>
            <person name="Cooney J.C."/>
            <person name="Kagawa T.F."/>
            <person name="Liu W."/>
            <person name="Song Y."/>
            <person name="Salvetti E."/>
            <person name="Wrobel A."/>
            <person name="Rasinkangas P."/>
            <person name="Parkhill J."/>
            <person name="Rea M.C."/>
            <person name="O'Sullivan O."/>
            <person name="Ritari J."/>
            <person name="Douillard F.P."/>
            <person name="Paul Ross R."/>
            <person name="Yang R."/>
            <person name="Briner A.E."/>
            <person name="Felis G.E."/>
            <person name="de Vos W.M."/>
            <person name="Barrangou R."/>
            <person name="Klaenhammer T.R."/>
            <person name="Caufield P.W."/>
            <person name="Cui Y."/>
            <person name="Zhang H."/>
            <person name="O'Toole P.W."/>
        </authorList>
    </citation>
    <scope>NUCLEOTIDE SEQUENCE [LARGE SCALE GENOMIC DNA]</scope>
    <source>
        <strain evidence="2 3">DSM 15833</strain>
    </source>
</reference>
<dbReference type="SUPFAM" id="SSF47413">
    <property type="entry name" value="lambda repressor-like DNA-binding domains"/>
    <property type="match status" value="1"/>
</dbReference>
<dbReference type="STRING" id="1423740.FC36_GL000003"/>
<evidence type="ECO:0000313" key="3">
    <source>
        <dbReference type="Proteomes" id="UP000051048"/>
    </source>
</evidence>
<dbReference type="Gene3D" id="2.10.109.10">
    <property type="entry name" value="Umud Fragment, subunit A"/>
    <property type="match status" value="1"/>
</dbReference>
<evidence type="ECO:0000313" key="2">
    <source>
        <dbReference type="EMBL" id="KRL84544.1"/>
    </source>
</evidence>
<dbReference type="CDD" id="cd06529">
    <property type="entry name" value="S24_LexA-like"/>
    <property type="match status" value="1"/>
</dbReference>
<dbReference type="Pfam" id="PF00717">
    <property type="entry name" value="Peptidase_S24"/>
    <property type="match status" value="1"/>
</dbReference>
<dbReference type="InterPro" id="IPR039418">
    <property type="entry name" value="LexA-like"/>
</dbReference>
<dbReference type="Gene3D" id="1.10.260.40">
    <property type="entry name" value="lambda repressor-like DNA-binding domains"/>
    <property type="match status" value="1"/>
</dbReference>
<accession>A0A0R1TTC1</accession>
<dbReference type="Proteomes" id="UP000051048">
    <property type="component" value="Unassembled WGS sequence"/>
</dbReference>
<name>A0A0R1TTC1_9LACO</name>
<dbReference type="InterPro" id="IPR001387">
    <property type="entry name" value="Cro/C1-type_HTH"/>
</dbReference>
<dbReference type="Pfam" id="PF01381">
    <property type="entry name" value="HTH_3"/>
    <property type="match status" value="1"/>
</dbReference>
<dbReference type="PANTHER" id="PTHR33516">
    <property type="entry name" value="LEXA REPRESSOR"/>
    <property type="match status" value="1"/>
</dbReference>
<dbReference type="PANTHER" id="PTHR33516:SF2">
    <property type="entry name" value="LEXA REPRESSOR-RELATED"/>
    <property type="match status" value="1"/>
</dbReference>
<dbReference type="PROSITE" id="PS50943">
    <property type="entry name" value="HTH_CROC1"/>
    <property type="match status" value="1"/>
</dbReference>
<comment type="caution">
    <text evidence="2">The sequence shown here is derived from an EMBL/GenBank/DDBJ whole genome shotgun (WGS) entry which is preliminary data.</text>
</comment>
<dbReference type="InterPro" id="IPR050077">
    <property type="entry name" value="LexA_repressor"/>
</dbReference>
<dbReference type="EMBL" id="AZFH01000007">
    <property type="protein sequence ID" value="KRL84544.1"/>
    <property type="molecule type" value="Genomic_DNA"/>
</dbReference>
<proteinExistence type="predicted"/>
<dbReference type="GO" id="GO:0003677">
    <property type="term" value="F:DNA binding"/>
    <property type="evidence" value="ECO:0007669"/>
    <property type="project" value="UniProtKB-KW"/>
</dbReference>